<dbReference type="STRING" id="984485.A0A1E4RMB9"/>
<protein>
    <recommendedName>
        <fullName evidence="1">Carbohydrate kinase FGGY C-terminal domain-containing protein</fullName>
    </recommendedName>
</protein>
<dbReference type="InterPro" id="IPR018485">
    <property type="entry name" value="FGGY_C"/>
</dbReference>
<gene>
    <name evidence="2" type="ORF">HYPBUDRAFT_138622</name>
</gene>
<dbReference type="Pfam" id="PF02782">
    <property type="entry name" value="FGGY_C"/>
    <property type="match status" value="1"/>
</dbReference>
<name>A0A1E4RMB9_9ASCO</name>
<sequence>MTFIGIDIGTGSVRSYIRSQNREPTTRVLPIASNYLDSNPRVITQSSAEILQQLIETIPSEVAHEKRNGIAIGATCSMVVREVKNINNTNYLCPFPVDFDFESTFYENSRQDIILWMDNRASKQADDLNKSLPTEILATMGGRVIPEMGIAKLKWLSDWVSFHKIEKKLVVFEMYDWFSYALSNQTSQGVLLNENLSRIESNYAMDGSIKGWSSSFLRNELKVADNIEVGGTASNGINLNFPPIGQLIGKVSASFKPIEDFEIGHGCIDCYSGWISSLTDPNSLISNDGNNNAELSMIAGTSTCFLLASEKRNTIQGIWGPFNQLLYQESFKSLYEFGQPATGKLFEELSQKYTNLTKKHDFFEYVELEIQKQEESKGRSFIQLLKDHFYYGDKYGNRSPFNEFDMREITMNGDSALKKDPLTELVIQYYLTIEFLVLQMKQIIDIIEDKGGIKIECIKISGSQSKNKRMTKMIKLVNPEKEIITIGSEKDNIPTGVFGARGASIIAELATEIETQEPGSVDYKELFTTTISNNNSLLKNKNRVVKLEHKNPLDEKVLDIKYWFLQKLSQLQLDYRQRLKLEDI</sequence>
<dbReference type="GO" id="GO:0019150">
    <property type="term" value="F:D-ribulokinase activity"/>
    <property type="evidence" value="ECO:0007669"/>
    <property type="project" value="TreeGrafter"/>
</dbReference>
<dbReference type="OrthoDB" id="203824at2759"/>
<organism evidence="2 3">
    <name type="scientific">Hyphopichia burtonii NRRL Y-1933</name>
    <dbReference type="NCBI Taxonomy" id="984485"/>
    <lineage>
        <taxon>Eukaryota</taxon>
        <taxon>Fungi</taxon>
        <taxon>Dikarya</taxon>
        <taxon>Ascomycota</taxon>
        <taxon>Saccharomycotina</taxon>
        <taxon>Pichiomycetes</taxon>
        <taxon>Debaryomycetaceae</taxon>
        <taxon>Hyphopichia</taxon>
    </lineage>
</organism>
<keyword evidence="3" id="KW-1185">Reference proteome</keyword>
<dbReference type="SUPFAM" id="SSF53067">
    <property type="entry name" value="Actin-like ATPase domain"/>
    <property type="match status" value="2"/>
</dbReference>
<dbReference type="Proteomes" id="UP000095085">
    <property type="component" value="Unassembled WGS sequence"/>
</dbReference>
<reference evidence="3" key="1">
    <citation type="submission" date="2016-05" db="EMBL/GenBank/DDBJ databases">
        <title>Comparative genomics of biotechnologically important yeasts.</title>
        <authorList>
            <consortium name="DOE Joint Genome Institute"/>
            <person name="Riley R."/>
            <person name="Haridas S."/>
            <person name="Wolfe K.H."/>
            <person name="Lopes M.R."/>
            <person name="Hittinger C.T."/>
            <person name="Goker M."/>
            <person name="Salamov A."/>
            <person name="Wisecaver J."/>
            <person name="Long T.M."/>
            <person name="Aerts A.L."/>
            <person name="Barry K."/>
            <person name="Choi C."/>
            <person name="Clum A."/>
            <person name="Coughlan A.Y."/>
            <person name="Deshpande S."/>
            <person name="Douglass A.P."/>
            <person name="Hanson S.J."/>
            <person name="Klenk H.-P."/>
            <person name="Labutti K."/>
            <person name="Lapidus A."/>
            <person name="Lindquist E."/>
            <person name="Lipzen A."/>
            <person name="Meier-Kolthoff J.P."/>
            <person name="Ohm R.A."/>
            <person name="Otillar R.P."/>
            <person name="Pangilinan J."/>
            <person name="Peng Y."/>
            <person name="Rokas A."/>
            <person name="Rosa C.A."/>
            <person name="Scheuner C."/>
            <person name="Sibirny A.A."/>
            <person name="Slot J.C."/>
            <person name="Stielow J.B."/>
            <person name="Sun H."/>
            <person name="Kurtzman C.P."/>
            <person name="Blackwell M."/>
            <person name="Grigoriev I.V."/>
            <person name="Jeffries T.W."/>
        </authorList>
    </citation>
    <scope>NUCLEOTIDE SEQUENCE [LARGE SCALE GENOMIC DNA]</scope>
    <source>
        <strain evidence="3">NRRL Y-1933</strain>
    </source>
</reference>
<dbReference type="InterPro" id="IPR043129">
    <property type="entry name" value="ATPase_NBD"/>
</dbReference>
<feature type="domain" description="Carbohydrate kinase FGGY C-terminal" evidence="1">
    <location>
        <begin position="296"/>
        <end position="473"/>
    </location>
</feature>
<evidence type="ECO:0000313" key="3">
    <source>
        <dbReference type="Proteomes" id="UP000095085"/>
    </source>
</evidence>
<dbReference type="GO" id="GO:0019321">
    <property type="term" value="P:pentose metabolic process"/>
    <property type="evidence" value="ECO:0007669"/>
    <property type="project" value="TreeGrafter"/>
</dbReference>
<dbReference type="AlphaFoldDB" id="A0A1E4RMB9"/>
<evidence type="ECO:0000259" key="1">
    <source>
        <dbReference type="Pfam" id="PF02782"/>
    </source>
</evidence>
<dbReference type="GO" id="GO:0005737">
    <property type="term" value="C:cytoplasm"/>
    <property type="evidence" value="ECO:0007669"/>
    <property type="project" value="TreeGrafter"/>
</dbReference>
<dbReference type="Gene3D" id="1.20.58.2240">
    <property type="match status" value="1"/>
</dbReference>
<dbReference type="EMBL" id="KV454540">
    <property type="protein sequence ID" value="ODV68245.1"/>
    <property type="molecule type" value="Genomic_DNA"/>
</dbReference>
<dbReference type="PANTHER" id="PTHR43435:SF1">
    <property type="entry name" value="PROTEIN MPA43"/>
    <property type="match status" value="1"/>
</dbReference>
<dbReference type="RefSeq" id="XP_020077312.1">
    <property type="nucleotide sequence ID" value="XM_020219683.1"/>
</dbReference>
<evidence type="ECO:0000313" key="2">
    <source>
        <dbReference type="EMBL" id="ODV68245.1"/>
    </source>
</evidence>
<dbReference type="Gene3D" id="3.30.420.40">
    <property type="match status" value="1"/>
</dbReference>
<accession>A0A1E4RMB9</accession>
<dbReference type="PANTHER" id="PTHR43435">
    <property type="entry name" value="RIBULOKINASE"/>
    <property type="match status" value="1"/>
</dbReference>
<proteinExistence type="predicted"/>
<dbReference type="GeneID" id="30994233"/>